<sequence>MVATMEVQVITYPINTCNSFYCDQFTPNSPNKPKMWTENWPGWHCYY</sequence>
<dbReference type="eggNOG" id="KOG0496">
    <property type="taxonomic scope" value="Eukaryota"/>
</dbReference>
<organism evidence="1 2">
    <name type="scientific">Vitis vinifera</name>
    <name type="common">Grape</name>
    <dbReference type="NCBI Taxonomy" id="29760"/>
    <lineage>
        <taxon>Eukaryota</taxon>
        <taxon>Viridiplantae</taxon>
        <taxon>Streptophyta</taxon>
        <taxon>Embryophyta</taxon>
        <taxon>Tracheophyta</taxon>
        <taxon>Spermatophyta</taxon>
        <taxon>Magnoliopsida</taxon>
        <taxon>eudicotyledons</taxon>
        <taxon>Gunneridae</taxon>
        <taxon>Pentapetalae</taxon>
        <taxon>rosids</taxon>
        <taxon>Vitales</taxon>
        <taxon>Vitaceae</taxon>
        <taxon>Viteae</taxon>
        <taxon>Vitis</taxon>
    </lineage>
</organism>
<name>F6HCP9_VITVI</name>
<accession>F6HCP9</accession>
<dbReference type="SUPFAM" id="SSF51445">
    <property type="entry name" value="(Trans)glycosidases"/>
    <property type="match status" value="1"/>
</dbReference>
<dbReference type="InterPro" id="IPR017853">
    <property type="entry name" value="GH"/>
</dbReference>
<gene>
    <name evidence="1" type="ordered locus">VIT_16s0115g00490</name>
</gene>
<dbReference type="PaxDb" id="29760-VIT_16s0115g00490.t01"/>
<protein>
    <submittedName>
        <fullName evidence="1">Uncharacterized protein</fullName>
    </submittedName>
</protein>
<evidence type="ECO:0000313" key="1">
    <source>
        <dbReference type="EMBL" id="CCB49994.1"/>
    </source>
</evidence>
<proteinExistence type="predicted"/>
<dbReference type="Proteomes" id="UP000009183">
    <property type="component" value="Chromosome 16"/>
</dbReference>
<reference evidence="2" key="1">
    <citation type="journal article" date="2007" name="Nature">
        <title>The grapevine genome sequence suggests ancestral hexaploidization in major angiosperm phyla.</title>
        <authorList>
            <consortium name="The French-Italian Public Consortium for Grapevine Genome Characterization."/>
            <person name="Jaillon O."/>
            <person name="Aury J.-M."/>
            <person name="Noel B."/>
            <person name="Policriti A."/>
            <person name="Clepet C."/>
            <person name="Casagrande A."/>
            <person name="Choisne N."/>
            <person name="Aubourg S."/>
            <person name="Vitulo N."/>
            <person name="Jubin C."/>
            <person name="Vezzi A."/>
            <person name="Legeai F."/>
            <person name="Hugueney P."/>
            <person name="Dasilva C."/>
            <person name="Horner D."/>
            <person name="Mica E."/>
            <person name="Jublot D."/>
            <person name="Poulain J."/>
            <person name="Bruyere C."/>
            <person name="Billault A."/>
            <person name="Segurens B."/>
            <person name="Gouyvenoux M."/>
            <person name="Ugarte E."/>
            <person name="Cattonaro F."/>
            <person name="Anthouard V."/>
            <person name="Vico V."/>
            <person name="Del Fabbro C."/>
            <person name="Alaux M."/>
            <person name="Di Gaspero G."/>
            <person name="Dumas V."/>
            <person name="Felice N."/>
            <person name="Paillard S."/>
            <person name="Juman I."/>
            <person name="Moroldo M."/>
            <person name="Scalabrin S."/>
            <person name="Canaguier A."/>
            <person name="Le Clainche I."/>
            <person name="Malacrida G."/>
            <person name="Durand E."/>
            <person name="Pesole G."/>
            <person name="Laucou V."/>
            <person name="Chatelet P."/>
            <person name="Merdinoglu D."/>
            <person name="Delledonne M."/>
            <person name="Pezzotti M."/>
            <person name="Lecharny A."/>
            <person name="Scarpelli C."/>
            <person name="Artiguenave F."/>
            <person name="Pe M.E."/>
            <person name="Valle G."/>
            <person name="Morgante M."/>
            <person name="Caboche M."/>
            <person name="Adam-Blondon A.-F."/>
            <person name="Weissenbach J."/>
            <person name="Quetier F."/>
            <person name="Wincker P."/>
        </authorList>
    </citation>
    <scope>NUCLEOTIDE SEQUENCE [LARGE SCALE GENOMIC DNA]</scope>
    <source>
        <strain evidence="2">cv. Pinot noir / PN40024</strain>
    </source>
</reference>
<dbReference type="EMBL" id="FN595518">
    <property type="protein sequence ID" value="CCB49994.1"/>
    <property type="molecule type" value="Genomic_DNA"/>
</dbReference>
<dbReference type="InParanoid" id="F6HCP9"/>
<dbReference type="HOGENOM" id="CLU_3176455_0_0_1"/>
<evidence type="ECO:0000313" key="2">
    <source>
        <dbReference type="Proteomes" id="UP000009183"/>
    </source>
</evidence>
<keyword evidence="2" id="KW-1185">Reference proteome</keyword>
<dbReference type="AlphaFoldDB" id="F6HCP9"/>